<dbReference type="SUPFAM" id="SSF53098">
    <property type="entry name" value="Ribonuclease H-like"/>
    <property type="match status" value="1"/>
</dbReference>
<evidence type="ECO:0000313" key="2">
    <source>
        <dbReference type="Proteomes" id="UP000664859"/>
    </source>
</evidence>
<protein>
    <submittedName>
        <fullName evidence="1">Uncharacterized protein</fullName>
    </submittedName>
</protein>
<dbReference type="Proteomes" id="UP000664859">
    <property type="component" value="Unassembled WGS sequence"/>
</dbReference>
<dbReference type="AlphaFoldDB" id="A0A835YKE6"/>
<sequence>MATSGQITQARNSLARFFYKSGVAFHLIEQEDLVAAFAALGADLPNRKALAGTMLNKEHDRVSRDVWEAIDALHLVQLASDGWRRKHCGDGTPLVNLCALLPKGGSYFVTTEPARGVCKNAEWIEELHMRWAKKAFHVTACATERNWSLWGNVYPKCRSRLALERGEKLVFIKGNDKAAERKTDEEVMLTVMEAAEEEVVNM</sequence>
<proteinExistence type="predicted"/>
<name>A0A835YKE6_9STRA</name>
<organism evidence="1 2">
    <name type="scientific">Tribonema minus</name>
    <dbReference type="NCBI Taxonomy" id="303371"/>
    <lineage>
        <taxon>Eukaryota</taxon>
        <taxon>Sar</taxon>
        <taxon>Stramenopiles</taxon>
        <taxon>Ochrophyta</taxon>
        <taxon>PX clade</taxon>
        <taxon>Xanthophyceae</taxon>
        <taxon>Tribonematales</taxon>
        <taxon>Tribonemataceae</taxon>
        <taxon>Tribonema</taxon>
    </lineage>
</organism>
<dbReference type="OrthoDB" id="2420170at2759"/>
<keyword evidence="2" id="KW-1185">Reference proteome</keyword>
<gene>
    <name evidence="1" type="ORF">JKP88DRAFT_228204</name>
</gene>
<dbReference type="InterPro" id="IPR012337">
    <property type="entry name" value="RNaseH-like_sf"/>
</dbReference>
<dbReference type="EMBL" id="JAFCMP010000541">
    <property type="protein sequence ID" value="KAG5176098.1"/>
    <property type="molecule type" value="Genomic_DNA"/>
</dbReference>
<evidence type="ECO:0000313" key="1">
    <source>
        <dbReference type="EMBL" id="KAG5176098.1"/>
    </source>
</evidence>
<reference evidence="1" key="1">
    <citation type="submission" date="2021-02" db="EMBL/GenBank/DDBJ databases">
        <title>First Annotated Genome of the Yellow-green Alga Tribonema minus.</title>
        <authorList>
            <person name="Mahan K.M."/>
        </authorList>
    </citation>
    <scope>NUCLEOTIDE SEQUENCE</scope>
    <source>
        <strain evidence="1">UTEX B ZZ1240</strain>
    </source>
</reference>
<comment type="caution">
    <text evidence="1">The sequence shown here is derived from an EMBL/GenBank/DDBJ whole genome shotgun (WGS) entry which is preliminary data.</text>
</comment>
<accession>A0A835YKE6</accession>